<dbReference type="PANTHER" id="PTHR42978">
    <property type="entry name" value="QUORUM-QUENCHING LACTONASE YTNP-RELATED-RELATED"/>
    <property type="match status" value="1"/>
</dbReference>
<gene>
    <name evidence="7" type="ORF">CZ787_08340</name>
</gene>
<dbReference type="RefSeq" id="WP_254908588.1">
    <property type="nucleotide sequence ID" value="NZ_FUKM01000033.1"/>
</dbReference>
<dbReference type="SUPFAM" id="SSF56281">
    <property type="entry name" value="Metallo-hydrolase/oxidoreductase"/>
    <property type="match status" value="1"/>
</dbReference>
<dbReference type="GO" id="GO:0046872">
    <property type="term" value="F:metal ion binding"/>
    <property type="evidence" value="ECO:0007669"/>
    <property type="project" value="UniProtKB-KW"/>
</dbReference>
<accession>A0A1R4HYK3</accession>
<proteinExistence type="inferred from homology"/>
<sequence length="328" mass="35912">MNTIKNLPRLAGVLGLAGILAATQMAFAAPTDQYQQAAGFYRQMVGETVVTAVYDGYVDLDPNHLSGLSQDKIQEHIFNEYQKASPLVQTAVNAFLVDDGEQLVLIDSGSSDCFGPTMGRMVDNIRAAGFEPEEVDTVLLTHMHPDHACGVALPDGERAFPNATVWAASRDAEYWLNEDMESTLPEDQRPFFQMARNAIVPYDSAGKFKTFNDGDSIVPGIQLVPSNGHTPGHTSYLLSSGTEKLLLWGDIVHMHSVQLQHPDVTIAVDVDPEAAIASRTRLLAEATSERWLVAAAHLPFPGIGHLQGEETGYRWVPVEYRNPINSER</sequence>
<protein>
    <recommendedName>
        <fullName evidence="6">Metallo-beta-lactamase domain-containing protein</fullName>
    </recommendedName>
</protein>
<evidence type="ECO:0000256" key="2">
    <source>
        <dbReference type="ARBA" id="ARBA00022723"/>
    </source>
</evidence>
<organism evidence="7 8">
    <name type="scientific">Halomonas citrativorans</name>
    <dbReference type="NCBI Taxonomy" id="2742612"/>
    <lineage>
        <taxon>Bacteria</taxon>
        <taxon>Pseudomonadati</taxon>
        <taxon>Pseudomonadota</taxon>
        <taxon>Gammaproteobacteria</taxon>
        <taxon>Oceanospirillales</taxon>
        <taxon>Halomonadaceae</taxon>
        <taxon>Halomonas</taxon>
    </lineage>
</organism>
<evidence type="ECO:0000256" key="5">
    <source>
        <dbReference type="SAM" id="SignalP"/>
    </source>
</evidence>
<dbReference type="GO" id="GO:0016787">
    <property type="term" value="F:hydrolase activity"/>
    <property type="evidence" value="ECO:0007669"/>
    <property type="project" value="UniProtKB-KW"/>
</dbReference>
<dbReference type="EMBL" id="FUKM01000033">
    <property type="protein sequence ID" value="SJN12556.1"/>
    <property type="molecule type" value="Genomic_DNA"/>
</dbReference>
<evidence type="ECO:0000256" key="1">
    <source>
        <dbReference type="ARBA" id="ARBA00007749"/>
    </source>
</evidence>
<reference evidence="7 8" key="1">
    <citation type="submission" date="2017-02" db="EMBL/GenBank/DDBJ databases">
        <authorList>
            <person name="Dridi B."/>
        </authorList>
    </citation>
    <scope>NUCLEOTIDE SEQUENCE [LARGE SCALE GENOMIC DNA]</scope>
    <source>
        <strain evidence="7 8">JB380</strain>
    </source>
</reference>
<feature type="signal peptide" evidence="5">
    <location>
        <begin position="1"/>
        <end position="28"/>
    </location>
</feature>
<dbReference type="InterPro" id="IPR036866">
    <property type="entry name" value="RibonucZ/Hydroxyglut_hydro"/>
</dbReference>
<keyword evidence="4" id="KW-0862">Zinc</keyword>
<keyword evidence="5" id="KW-0732">Signal</keyword>
<feature type="domain" description="Metallo-beta-lactamase" evidence="6">
    <location>
        <begin position="91"/>
        <end position="297"/>
    </location>
</feature>
<keyword evidence="3" id="KW-0378">Hydrolase</keyword>
<dbReference type="PANTHER" id="PTHR42978:SF6">
    <property type="entry name" value="QUORUM-QUENCHING LACTONASE YTNP-RELATED"/>
    <property type="match status" value="1"/>
</dbReference>
<dbReference type="CDD" id="cd07720">
    <property type="entry name" value="OPHC2-like_MBL-fold"/>
    <property type="match status" value="1"/>
</dbReference>
<dbReference type="InterPro" id="IPR001279">
    <property type="entry name" value="Metallo-B-lactamas"/>
</dbReference>
<evidence type="ECO:0000256" key="3">
    <source>
        <dbReference type="ARBA" id="ARBA00022801"/>
    </source>
</evidence>
<evidence type="ECO:0000259" key="6">
    <source>
        <dbReference type="SMART" id="SM00849"/>
    </source>
</evidence>
<comment type="similarity">
    <text evidence="1">Belongs to the metallo-beta-lactamase superfamily.</text>
</comment>
<dbReference type="SMART" id="SM00849">
    <property type="entry name" value="Lactamase_B"/>
    <property type="match status" value="1"/>
</dbReference>
<dbReference type="InterPro" id="IPR051013">
    <property type="entry name" value="MBL_superfamily_lactonases"/>
</dbReference>
<evidence type="ECO:0000313" key="8">
    <source>
        <dbReference type="Proteomes" id="UP000196331"/>
    </source>
</evidence>
<comment type="caution">
    <text evidence="7">The sequence shown here is derived from an EMBL/GenBank/DDBJ whole genome shotgun (WGS) entry which is preliminary data.</text>
</comment>
<feature type="chain" id="PRO_5012729452" description="Metallo-beta-lactamase domain-containing protein" evidence="5">
    <location>
        <begin position="29"/>
        <end position="328"/>
    </location>
</feature>
<keyword evidence="2" id="KW-0479">Metal-binding</keyword>
<dbReference type="AlphaFoldDB" id="A0A1R4HYK3"/>
<evidence type="ECO:0000313" key="7">
    <source>
        <dbReference type="EMBL" id="SJN12556.1"/>
    </source>
</evidence>
<name>A0A1R4HYK3_9GAMM</name>
<dbReference type="Pfam" id="PF00753">
    <property type="entry name" value="Lactamase_B"/>
    <property type="match status" value="1"/>
</dbReference>
<dbReference type="Gene3D" id="3.60.15.10">
    <property type="entry name" value="Ribonuclease Z/Hydroxyacylglutathione hydrolase-like"/>
    <property type="match status" value="1"/>
</dbReference>
<evidence type="ECO:0000256" key="4">
    <source>
        <dbReference type="ARBA" id="ARBA00022833"/>
    </source>
</evidence>
<dbReference type="Proteomes" id="UP000196331">
    <property type="component" value="Unassembled WGS sequence"/>
</dbReference>